<proteinExistence type="predicted"/>
<dbReference type="EMBL" id="MU275849">
    <property type="protein sequence ID" value="KAI0051797.1"/>
    <property type="molecule type" value="Genomic_DNA"/>
</dbReference>
<accession>A0ACB8S6K2</accession>
<sequence length="162" mass="17581">MDYELVGAHASIAPAAVLGGLQHARIRQVRPSPGPPGSSLRPLRRRPTRAPTARPALTPASGNPDSSSHRIPTRLQLVAAQLPPTSPTCRRPPCSPVWATILAHQLLHVRRLDRPPSAPISSPPFPPHFRGHEKGICPAAIALRTSSHARHSWDVEWTRAIQ</sequence>
<reference evidence="1" key="1">
    <citation type="submission" date="2021-02" db="EMBL/GenBank/DDBJ databases">
        <authorList>
            <consortium name="DOE Joint Genome Institute"/>
            <person name="Ahrendt S."/>
            <person name="Looney B.P."/>
            <person name="Miyauchi S."/>
            <person name="Morin E."/>
            <person name="Drula E."/>
            <person name="Courty P.E."/>
            <person name="Chicoki N."/>
            <person name="Fauchery L."/>
            <person name="Kohler A."/>
            <person name="Kuo A."/>
            <person name="Labutti K."/>
            <person name="Pangilinan J."/>
            <person name="Lipzen A."/>
            <person name="Riley R."/>
            <person name="Andreopoulos W."/>
            <person name="He G."/>
            <person name="Johnson J."/>
            <person name="Barry K.W."/>
            <person name="Grigoriev I.V."/>
            <person name="Nagy L."/>
            <person name="Hibbett D."/>
            <person name="Henrissat B."/>
            <person name="Matheny P.B."/>
            <person name="Labbe J."/>
            <person name="Martin F."/>
        </authorList>
    </citation>
    <scope>NUCLEOTIDE SEQUENCE</scope>
    <source>
        <strain evidence="1">FP105234-sp</strain>
    </source>
</reference>
<evidence type="ECO:0000313" key="1">
    <source>
        <dbReference type="EMBL" id="KAI0051797.1"/>
    </source>
</evidence>
<comment type="caution">
    <text evidence="1">The sequence shown here is derived from an EMBL/GenBank/DDBJ whole genome shotgun (WGS) entry which is preliminary data.</text>
</comment>
<name>A0ACB8S6K2_9AGAM</name>
<reference evidence="1" key="2">
    <citation type="journal article" date="2022" name="New Phytol.">
        <title>Evolutionary transition to the ectomycorrhizal habit in the genomes of a hyperdiverse lineage of mushroom-forming fungi.</title>
        <authorList>
            <person name="Looney B."/>
            <person name="Miyauchi S."/>
            <person name="Morin E."/>
            <person name="Drula E."/>
            <person name="Courty P.E."/>
            <person name="Kohler A."/>
            <person name="Kuo A."/>
            <person name="LaButti K."/>
            <person name="Pangilinan J."/>
            <person name="Lipzen A."/>
            <person name="Riley R."/>
            <person name="Andreopoulos W."/>
            <person name="He G."/>
            <person name="Johnson J."/>
            <person name="Nolan M."/>
            <person name="Tritt A."/>
            <person name="Barry K.W."/>
            <person name="Grigoriev I.V."/>
            <person name="Nagy L.G."/>
            <person name="Hibbett D."/>
            <person name="Henrissat B."/>
            <person name="Matheny P.B."/>
            <person name="Labbe J."/>
            <person name="Martin F.M."/>
        </authorList>
    </citation>
    <scope>NUCLEOTIDE SEQUENCE</scope>
    <source>
        <strain evidence="1">FP105234-sp</strain>
    </source>
</reference>
<protein>
    <submittedName>
        <fullName evidence="1">Uncharacterized protein</fullName>
    </submittedName>
</protein>
<dbReference type="Proteomes" id="UP000814033">
    <property type="component" value="Unassembled WGS sequence"/>
</dbReference>
<gene>
    <name evidence="1" type="ORF">FA95DRAFT_1554052</name>
</gene>
<organism evidence="1 2">
    <name type="scientific">Auriscalpium vulgare</name>
    <dbReference type="NCBI Taxonomy" id="40419"/>
    <lineage>
        <taxon>Eukaryota</taxon>
        <taxon>Fungi</taxon>
        <taxon>Dikarya</taxon>
        <taxon>Basidiomycota</taxon>
        <taxon>Agaricomycotina</taxon>
        <taxon>Agaricomycetes</taxon>
        <taxon>Russulales</taxon>
        <taxon>Auriscalpiaceae</taxon>
        <taxon>Auriscalpium</taxon>
    </lineage>
</organism>
<keyword evidence="2" id="KW-1185">Reference proteome</keyword>
<evidence type="ECO:0000313" key="2">
    <source>
        <dbReference type="Proteomes" id="UP000814033"/>
    </source>
</evidence>